<dbReference type="EMBL" id="JBCGBO010000001">
    <property type="protein sequence ID" value="KAK9228547.1"/>
    <property type="molecule type" value="Genomic_DNA"/>
</dbReference>
<dbReference type="Proteomes" id="UP001428341">
    <property type="component" value="Unassembled WGS sequence"/>
</dbReference>
<accession>A0AAP0MZU1</accession>
<evidence type="ECO:0000256" key="1">
    <source>
        <dbReference type="SAM" id="MobiDB-lite"/>
    </source>
</evidence>
<keyword evidence="3" id="KW-1185">Reference proteome</keyword>
<feature type="compositionally biased region" description="Polar residues" evidence="1">
    <location>
        <begin position="51"/>
        <end position="64"/>
    </location>
</feature>
<evidence type="ECO:0000313" key="3">
    <source>
        <dbReference type="Proteomes" id="UP001428341"/>
    </source>
</evidence>
<dbReference type="AlphaFoldDB" id="A0AAP0MZU1"/>
<feature type="region of interest" description="Disordered" evidence="1">
    <location>
        <begin position="30"/>
        <end position="64"/>
    </location>
</feature>
<name>A0AAP0MZU1_9ROSI</name>
<comment type="caution">
    <text evidence="2">The sequence shown here is derived from an EMBL/GenBank/DDBJ whole genome shotgun (WGS) entry which is preliminary data.</text>
</comment>
<reference evidence="2 3" key="1">
    <citation type="submission" date="2024-05" db="EMBL/GenBank/DDBJ databases">
        <title>Haplotype-resolved chromosome-level genome assembly of Huyou (Citrus changshanensis).</title>
        <authorList>
            <person name="Miao C."/>
            <person name="Chen W."/>
            <person name="Wu Y."/>
            <person name="Wang L."/>
            <person name="Zhao S."/>
            <person name="Grierson D."/>
            <person name="Xu C."/>
            <person name="Chen K."/>
        </authorList>
    </citation>
    <scope>NUCLEOTIDE SEQUENCE [LARGE SCALE GENOMIC DNA]</scope>
    <source>
        <strain evidence="2">01-14</strain>
        <tissue evidence="2">Leaf</tissue>
    </source>
</reference>
<organism evidence="2 3">
    <name type="scientific">Citrus x changshan-huyou</name>
    <dbReference type="NCBI Taxonomy" id="2935761"/>
    <lineage>
        <taxon>Eukaryota</taxon>
        <taxon>Viridiplantae</taxon>
        <taxon>Streptophyta</taxon>
        <taxon>Embryophyta</taxon>
        <taxon>Tracheophyta</taxon>
        <taxon>Spermatophyta</taxon>
        <taxon>Magnoliopsida</taxon>
        <taxon>eudicotyledons</taxon>
        <taxon>Gunneridae</taxon>
        <taxon>Pentapetalae</taxon>
        <taxon>rosids</taxon>
        <taxon>malvids</taxon>
        <taxon>Sapindales</taxon>
        <taxon>Rutaceae</taxon>
        <taxon>Aurantioideae</taxon>
        <taxon>Citrus</taxon>
    </lineage>
</organism>
<proteinExistence type="predicted"/>
<gene>
    <name evidence="2" type="ORF">WN944_021498</name>
</gene>
<protein>
    <submittedName>
        <fullName evidence="2">Uncharacterized protein</fullName>
    </submittedName>
</protein>
<sequence>MQMATEIIIQVAPLSFNFWQSLTPCTVTSPFQTSNQRPEPPVSCLEPNPLMTDTSPNPKLNSPHSKLQRQLKSLDLAFNLPLVKSLGGKKRGELLVKRAELELSFNRRRRFDSTIEAIRLSCGERHCTASALCLLSQCNEHMGHGLQRRVGKEEGFITAVELILQKADVPSFALFPFPSSTELQPFAIHHNRN</sequence>
<evidence type="ECO:0000313" key="2">
    <source>
        <dbReference type="EMBL" id="KAK9228547.1"/>
    </source>
</evidence>